<dbReference type="Proteomes" id="UP001165269">
    <property type="component" value="Unassembled WGS sequence"/>
</dbReference>
<accession>A0ABS9YIG0</accession>
<protein>
    <recommendedName>
        <fullName evidence="3">4Fe-4S ferredoxin-type domain-containing protein</fullName>
    </recommendedName>
</protein>
<name>A0ABS9YIG0_9ACTN</name>
<reference evidence="1" key="1">
    <citation type="submission" date="2022-03" db="EMBL/GenBank/DDBJ databases">
        <title>Streptomyces 7R015 and 7R016 isolated from Barleria lupulina in Thailand.</title>
        <authorList>
            <person name="Kanchanasin P."/>
            <person name="Phongsopitanun W."/>
            <person name="Tanasupawat S."/>
        </authorList>
    </citation>
    <scope>NUCLEOTIDE SEQUENCE</scope>
    <source>
        <strain evidence="1">7R015</strain>
    </source>
</reference>
<keyword evidence="2" id="KW-1185">Reference proteome</keyword>
<comment type="caution">
    <text evidence="1">The sequence shown here is derived from an EMBL/GenBank/DDBJ whole genome shotgun (WGS) entry which is preliminary data.</text>
</comment>
<evidence type="ECO:0008006" key="3">
    <source>
        <dbReference type="Google" id="ProtNLM"/>
    </source>
</evidence>
<dbReference type="EMBL" id="JALDAY010000013">
    <property type="protein sequence ID" value="MCI3276975.1"/>
    <property type="molecule type" value="Genomic_DNA"/>
</dbReference>
<sequence length="46" mass="5033">MAQCETCEDGKYACPPVCPFVPPGSMAEQANAMLFDDEEPVHDGDW</sequence>
<dbReference type="RefSeq" id="WP_242774072.1">
    <property type="nucleotide sequence ID" value="NZ_JALDAY010000013.1"/>
</dbReference>
<proteinExistence type="predicted"/>
<evidence type="ECO:0000313" key="1">
    <source>
        <dbReference type="EMBL" id="MCI3276975.1"/>
    </source>
</evidence>
<gene>
    <name evidence="1" type="ORF">MQP27_38520</name>
</gene>
<organism evidence="1 2">
    <name type="scientific">Streptomyces cylindrosporus</name>
    <dbReference type="NCBI Taxonomy" id="2927583"/>
    <lineage>
        <taxon>Bacteria</taxon>
        <taxon>Bacillati</taxon>
        <taxon>Actinomycetota</taxon>
        <taxon>Actinomycetes</taxon>
        <taxon>Kitasatosporales</taxon>
        <taxon>Streptomycetaceae</taxon>
        <taxon>Streptomyces</taxon>
    </lineage>
</organism>
<evidence type="ECO:0000313" key="2">
    <source>
        <dbReference type="Proteomes" id="UP001165269"/>
    </source>
</evidence>